<dbReference type="RefSeq" id="WP_270024766.1">
    <property type="nucleotide sequence ID" value="NZ_JAPDDP010000013.1"/>
</dbReference>
<comment type="caution">
    <text evidence="2">The sequence shown here is derived from an EMBL/GenBank/DDBJ whole genome shotgun (WGS) entry which is preliminary data.</text>
</comment>
<sequence>MQETEELQAVIAALWTGARPRLLARVEALEAAVAADLREPERGVALVQAHTLVGTLGTFGRPEASDAARRAEAGIEAGDRAAVSAAVERLRAEIDAD</sequence>
<evidence type="ECO:0000259" key="1">
    <source>
        <dbReference type="Pfam" id="PF01627"/>
    </source>
</evidence>
<dbReference type="SUPFAM" id="SSF47226">
    <property type="entry name" value="Histidine-containing phosphotransfer domain, HPT domain"/>
    <property type="match status" value="1"/>
</dbReference>
<evidence type="ECO:0000313" key="3">
    <source>
        <dbReference type="Proteomes" id="UP001147653"/>
    </source>
</evidence>
<dbReference type="Proteomes" id="UP001147653">
    <property type="component" value="Unassembled WGS sequence"/>
</dbReference>
<dbReference type="Pfam" id="PF01627">
    <property type="entry name" value="Hpt"/>
    <property type="match status" value="1"/>
</dbReference>
<name>A0A9X3S8L4_9ACTN</name>
<dbReference type="Gene3D" id="1.20.120.160">
    <property type="entry name" value="HPT domain"/>
    <property type="match status" value="1"/>
</dbReference>
<dbReference type="InterPro" id="IPR008207">
    <property type="entry name" value="Sig_transdc_His_kin_Hpt_dom"/>
</dbReference>
<feature type="domain" description="HPt" evidence="1">
    <location>
        <begin position="24"/>
        <end position="96"/>
    </location>
</feature>
<organism evidence="2 3">
    <name type="scientific">Solirubrobacter phytolaccae</name>
    <dbReference type="NCBI Taxonomy" id="1404360"/>
    <lineage>
        <taxon>Bacteria</taxon>
        <taxon>Bacillati</taxon>
        <taxon>Actinomycetota</taxon>
        <taxon>Thermoleophilia</taxon>
        <taxon>Solirubrobacterales</taxon>
        <taxon>Solirubrobacteraceae</taxon>
        <taxon>Solirubrobacter</taxon>
    </lineage>
</organism>
<evidence type="ECO:0000313" key="2">
    <source>
        <dbReference type="EMBL" id="MDA0180456.1"/>
    </source>
</evidence>
<reference evidence="2" key="1">
    <citation type="submission" date="2022-10" db="EMBL/GenBank/DDBJ databases">
        <title>The WGS of Solirubrobacter phytolaccae KCTC 29190.</title>
        <authorList>
            <person name="Jiang Z."/>
        </authorList>
    </citation>
    <scope>NUCLEOTIDE SEQUENCE</scope>
    <source>
        <strain evidence="2">KCTC 29190</strain>
    </source>
</reference>
<keyword evidence="3" id="KW-1185">Reference proteome</keyword>
<dbReference type="InterPro" id="IPR036641">
    <property type="entry name" value="HPT_dom_sf"/>
</dbReference>
<proteinExistence type="predicted"/>
<dbReference type="AlphaFoldDB" id="A0A9X3S8L4"/>
<protein>
    <submittedName>
        <fullName evidence="2">Hpt domain-containing protein</fullName>
    </submittedName>
</protein>
<accession>A0A9X3S8L4</accession>
<dbReference type="GO" id="GO:0000160">
    <property type="term" value="P:phosphorelay signal transduction system"/>
    <property type="evidence" value="ECO:0007669"/>
    <property type="project" value="InterPro"/>
</dbReference>
<dbReference type="EMBL" id="JAPDDP010000013">
    <property type="protein sequence ID" value="MDA0180456.1"/>
    <property type="molecule type" value="Genomic_DNA"/>
</dbReference>
<gene>
    <name evidence="2" type="ORF">OJ997_09140</name>
</gene>